<protein>
    <submittedName>
        <fullName evidence="2">Uncharacterized protein</fullName>
    </submittedName>
</protein>
<reference evidence="3" key="2">
    <citation type="submission" date="2013-07" db="EMBL/GenBank/DDBJ databases">
        <authorList>
            <consortium name="The Broad Institute Genome Sequencing Platform"/>
            <person name="Cuomo C."/>
            <person name="Litvintseva A."/>
            <person name="Chen Y."/>
            <person name="Heitman J."/>
            <person name="Sun S."/>
            <person name="Springer D."/>
            <person name="Dromer F."/>
            <person name="Young S.K."/>
            <person name="Zeng Q."/>
            <person name="Gargeya S."/>
            <person name="Fitzgerald M."/>
            <person name="Abouelleil A."/>
            <person name="Alvarado L."/>
            <person name="Berlin A.M."/>
            <person name="Chapman S.B."/>
            <person name="Dewar J."/>
            <person name="Goldberg J."/>
            <person name="Griggs A."/>
            <person name="Gujja S."/>
            <person name="Hansen M."/>
            <person name="Howarth C."/>
            <person name="Imamovic A."/>
            <person name="Larimer J."/>
            <person name="McCowan C."/>
            <person name="Murphy C."/>
            <person name="Pearson M."/>
            <person name="Priest M."/>
            <person name="Roberts A."/>
            <person name="Saif S."/>
            <person name="Shea T."/>
            <person name="Sykes S."/>
            <person name="Wortman J."/>
            <person name="Nusbaum C."/>
            <person name="Birren B."/>
        </authorList>
    </citation>
    <scope>NUCLEOTIDE SEQUENCE</scope>
    <source>
        <strain evidence="3">CBS 10737</strain>
    </source>
</reference>
<dbReference type="OrthoDB" id="2565332at2759"/>
<dbReference type="KEGG" id="kpin:30170543"/>
<evidence type="ECO:0000256" key="1">
    <source>
        <dbReference type="SAM" id="MobiDB-lite"/>
    </source>
</evidence>
<evidence type="ECO:0000313" key="3">
    <source>
        <dbReference type="EMBL" id="WWC70687.1"/>
    </source>
</evidence>
<organism evidence="2">
    <name type="scientific">Kwoniella pini CBS 10737</name>
    <dbReference type="NCBI Taxonomy" id="1296096"/>
    <lineage>
        <taxon>Eukaryota</taxon>
        <taxon>Fungi</taxon>
        <taxon>Dikarya</taxon>
        <taxon>Basidiomycota</taxon>
        <taxon>Agaricomycotina</taxon>
        <taxon>Tremellomycetes</taxon>
        <taxon>Tremellales</taxon>
        <taxon>Cryptococcaceae</taxon>
        <taxon>Kwoniella</taxon>
    </lineage>
</organism>
<evidence type="ECO:0000313" key="2">
    <source>
        <dbReference type="EMBL" id="OCF51460.1"/>
    </source>
</evidence>
<dbReference type="RefSeq" id="XP_019012679.1">
    <property type="nucleotide sequence ID" value="XM_019153939.1"/>
</dbReference>
<feature type="compositionally biased region" description="Basic residues" evidence="1">
    <location>
        <begin position="83"/>
        <end position="104"/>
    </location>
</feature>
<dbReference type="Proteomes" id="UP000094020">
    <property type="component" value="Chromosome 6"/>
</dbReference>
<dbReference type="GeneID" id="30170543"/>
<feature type="compositionally biased region" description="Polar residues" evidence="1">
    <location>
        <begin position="43"/>
        <end position="52"/>
    </location>
</feature>
<dbReference type="EMBL" id="CP144524">
    <property type="protein sequence ID" value="WWC70687.1"/>
    <property type="molecule type" value="Genomic_DNA"/>
</dbReference>
<keyword evidence="4" id="KW-1185">Reference proteome</keyword>
<dbReference type="AlphaFoldDB" id="A0A1B9I7C7"/>
<reference evidence="2" key="3">
    <citation type="submission" date="2016-07" db="EMBL/GenBank/DDBJ databases">
        <title>Evolution of pathogenesis and genome organization in the Tremellales.</title>
        <authorList>
            <person name="Cuomo C."/>
            <person name="Litvintseva A."/>
            <person name="Heitman J."/>
            <person name="Chen Y."/>
            <person name="Sun S."/>
            <person name="Springer D."/>
            <person name="Dromer F."/>
            <person name="Young S."/>
            <person name="Zeng Q."/>
            <person name="Chapman S."/>
            <person name="Gujja S."/>
            <person name="Saif S."/>
            <person name="Birren B."/>
        </authorList>
    </citation>
    <scope>NUCLEOTIDE SEQUENCE</scope>
    <source>
        <strain evidence="2">CBS 10737</strain>
    </source>
</reference>
<evidence type="ECO:0000313" key="4">
    <source>
        <dbReference type="Proteomes" id="UP000094020"/>
    </source>
</evidence>
<gene>
    <name evidence="2" type="ORF">I206_02174</name>
    <name evidence="3" type="ORF">I206_104638</name>
</gene>
<name>A0A1B9I7C7_9TREE</name>
<feature type="region of interest" description="Disordered" evidence="1">
    <location>
        <begin position="1"/>
        <end position="108"/>
    </location>
</feature>
<feature type="compositionally biased region" description="Low complexity" evidence="1">
    <location>
        <begin position="1"/>
        <end position="13"/>
    </location>
</feature>
<accession>A0A1B9I7C7</accession>
<proteinExistence type="predicted"/>
<sequence length="243" mass="27845">MNSSSDLSNPSSLVPTYLKSKGGGDWSSSSNPFRRRVSYADAKSSSVSNGWPTSHAIATKSKPPYNEQDSNSPLKSFPCGRNRSCRGRKQKLRRDKRQNRRKKPTQAEVEFKNLLEKFTTEDDKTNDSTKERWLNSLNESKYDDAYLNKIWESSINWTEGLYNQGKKFKINRGKLISTSNINLDAFKLSIATLLLESDDKRSAIRSNFTRRVTTNIQSNDDIIERRDRGNAWGLKRVYKVDSD</sequence>
<reference evidence="2" key="1">
    <citation type="submission" date="2013-07" db="EMBL/GenBank/DDBJ databases">
        <title>The Genome Sequence of Cryptococcus pinus CBS10737.</title>
        <authorList>
            <consortium name="The Broad Institute Genome Sequencing Platform"/>
            <person name="Cuomo C."/>
            <person name="Litvintseva A."/>
            <person name="Chen Y."/>
            <person name="Heitman J."/>
            <person name="Sun S."/>
            <person name="Springer D."/>
            <person name="Dromer F."/>
            <person name="Young S.K."/>
            <person name="Zeng Q."/>
            <person name="Gargeya S."/>
            <person name="Fitzgerald M."/>
            <person name="Abouelleil A."/>
            <person name="Alvarado L."/>
            <person name="Berlin A.M."/>
            <person name="Chapman S.B."/>
            <person name="Dewar J."/>
            <person name="Goldberg J."/>
            <person name="Griggs A."/>
            <person name="Gujja S."/>
            <person name="Hansen M."/>
            <person name="Howarth C."/>
            <person name="Imamovic A."/>
            <person name="Larimer J."/>
            <person name="McCowan C."/>
            <person name="Murphy C."/>
            <person name="Pearson M."/>
            <person name="Priest M."/>
            <person name="Roberts A."/>
            <person name="Saif S."/>
            <person name="Shea T."/>
            <person name="Sykes S."/>
            <person name="Wortman J."/>
            <person name="Nusbaum C."/>
            <person name="Birren B."/>
        </authorList>
    </citation>
    <scope>NUCLEOTIDE SEQUENCE [LARGE SCALE GENOMIC DNA]</scope>
    <source>
        <strain evidence="2">CBS 10737</strain>
    </source>
</reference>
<reference evidence="3" key="4">
    <citation type="submission" date="2024-02" db="EMBL/GenBank/DDBJ databases">
        <title>Comparative genomics of Cryptococcus and Kwoniella reveals pathogenesis evolution and contrasting modes of karyotype evolution via chromosome fusion or intercentromeric recombination.</title>
        <authorList>
            <person name="Coelho M.A."/>
            <person name="David-Palma M."/>
            <person name="Shea T."/>
            <person name="Bowers K."/>
            <person name="McGinley-Smith S."/>
            <person name="Mohammad A.W."/>
            <person name="Gnirke A."/>
            <person name="Yurkov A.M."/>
            <person name="Nowrousian M."/>
            <person name="Sun S."/>
            <person name="Cuomo C.A."/>
            <person name="Heitman J."/>
        </authorList>
    </citation>
    <scope>NUCLEOTIDE SEQUENCE</scope>
    <source>
        <strain evidence="3">CBS 10737</strain>
    </source>
</reference>
<dbReference type="EMBL" id="KV700115">
    <property type="protein sequence ID" value="OCF51460.1"/>
    <property type="molecule type" value="Genomic_DNA"/>
</dbReference>